<gene>
    <name evidence="8" type="ORF">SAMN05444002_1033</name>
</gene>
<evidence type="ECO:0000256" key="3">
    <source>
        <dbReference type="ARBA" id="ARBA00022692"/>
    </source>
</evidence>
<feature type="transmembrane region" description="Helical" evidence="6">
    <location>
        <begin position="171"/>
        <end position="190"/>
    </location>
</feature>
<dbReference type="Proteomes" id="UP000184932">
    <property type="component" value="Unassembled WGS sequence"/>
</dbReference>
<keyword evidence="2" id="KW-1003">Cell membrane</keyword>
<keyword evidence="9" id="KW-1185">Reference proteome</keyword>
<dbReference type="OrthoDB" id="9782291at2"/>
<evidence type="ECO:0000313" key="8">
    <source>
        <dbReference type="EMBL" id="SIN85615.1"/>
    </source>
</evidence>
<evidence type="ECO:0000313" key="9">
    <source>
        <dbReference type="Proteomes" id="UP000184932"/>
    </source>
</evidence>
<dbReference type="InterPro" id="IPR051311">
    <property type="entry name" value="DedA_domain"/>
</dbReference>
<sequence>MSDLLFELLAAYGVPILACVTFLSCLCVPVPSSLLMLTGGAFTATGDLSLAPVVLGAYGGAVLGDQTGYQVGRRGGAWLDRTVASRPKRQQLFTRARDFTLNRGGPGIFFTCWLFAPLGPYANLAAGASRMSWLTFTLWGLAGEVVWVGLYVGLGFVFADNLALGAQVASQAIGFLAALGLTIFLGVWLARVIRRQK</sequence>
<keyword evidence="5 6" id="KW-0472">Membrane</keyword>
<organism evidence="8 9">
    <name type="scientific">Vannielia litorea</name>
    <dbReference type="NCBI Taxonomy" id="1217970"/>
    <lineage>
        <taxon>Bacteria</taxon>
        <taxon>Pseudomonadati</taxon>
        <taxon>Pseudomonadota</taxon>
        <taxon>Alphaproteobacteria</taxon>
        <taxon>Rhodobacterales</taxon>
        <taxon>Paracoccaceae</taxon>
        <taxon>Vannielia</taxon>
    </lineage>
</organism>
<reference evidence="9" key="1">
    <citation type="submission" date="2016-11" db="EMBL/GenBank/DDBJ databases">
        <authorList>
            <person name="Varghese N."/>
            <person name="Submissions S."/>
        </authorList>
    </citation>
    <scope>NUCLEOTIDE SEQUENCE [LARGE SCALE GENOMIC DNA]</scope>
    <source>
        <strain evidence="9">DSM 29440</strain>
    </source>
</reference>
<dbReference type="AlphaFoldDB" id="A0A1N6ERH6"/>
<proteinExistence type="predicted"/>
<name>A0A1N6ERH6_9RHOB</name>
<keyword evidence="4 6" id="KW-1133">Transmembrane helix</keyword>
<keyword evidence="3 6" id="KW-0812">Transmembrane</keyword>
<evidence type="ECO:0000256" key="2">
    <source>
        <dbReference type="ARBA" id="ARBA00022475"/>
    </source>
</evidence>
<dbReference type="STRING" id="1217970.SAMN05444002_1033"/>
<accession>A0A1N6ERH6</accession>
<feature type="domain" description="VTT" evidence="7">
    <location>
        <begin position="30"/>
        <end position="155"/>
    </location>
</feature>
<protein>
    <submittedName>
        <fullName evidence="8">Membrane protein DedA, SNARE-associated domain</fullName>
    </submittedName>
</protein>
<evidence type="ECO:0000256" key="1">
    <source>
        <dbReference type="ARBA" id="ARBA00004651"/>
    </source>
</evidence>
<evidence type="ECO:0000256" key="4">
    <source>
        <dbReference type="ARBA" id="ARBA00022989"/>
    </source>
</evidence>
<dbReference type="RefSeq" id="WP_074255144.1">
    <property type="nucleotide sequence ID" value="NZ_FSRL01000001.1"/>
</dbReference>
<comment type="subcellular location">
    <subcellularLocation>
        <location evidence="1">Cell membrane</location>
        <topology evidence="1">Multi-pass membrane protein</topology>
    </subcellularLocation>
</comment>
<feature type="transmembrane region" description="Helical" evidence="6">
    <location>
        <begin position="107"/>
        <end position="126"/>
    </location>
</feature>
<dbReference type="PANTHER" id="PTHR42709">
    <property type="entry name" value="ALKALINE PHOSPHATASE LIKE PROTEIN"/>
    <property type="match status" value="1"/>
</dbReference>
<dbReference type="EMBL" id="FSRL01000001">
    <property type="protein sequence ID" value="SIN85615.1"/>
    <property type="molecule type" value="Genomic_DNA"/>
</dbReference>
<evidence type="ECO:0000256" key="6">
    <source>
        <dbReference type="SAM" id="Phobius"/>
    </source>
</evidence>
<dbReference type="PANTHER" id="PTHR42709:SF6">
    <property type="entry name" value="UNDECAPRENYL PHOSPHATE TRANSPORTER A"/>
    <property type="match status" value="1"/>
</dbReference>
<dbReference type="Pfam" id="PF09335">
    <property type="entry name" value="VTT_dom"/>
    <property type="match status" value="1"/>
</dbReference>
<feature type="transmembrane region" description="Helical" evidence="6">
    <location>
        <begin position="138"/>
        <end position="159"/>
    </location>
</feature>
<dbReference type="GO" id="GO:0005886">
    <property type="term" value="C:plasma membrane"/>
    <property type="evidence" value="ECO:0007669"/>
    <property type="project" value="UniProtKB-SubCell"/>
</dbReference>
<evidence type="ECO:0000259" key="7">
    <source>
        <dbReference type="Pfam" id="PF09335"/>
    </source>
</evidence>
<evidence type="ECO:0000256" key="5">
    <source>
        <dbReference type="ARBA" id="ARBA00023136"/>
    </source>
</evidence>
<dbReference type="InterPro" id="IPR032816">
    <property type="entry name" value="VTT_dom"/>
</dbReference>